<dbReference type="InterPro" id="IPR020843">
    <property type="entry name" value="ER"/>
</dbReference>
<organism evidence="2 3">
    <name type="scientific">Cylindrodendrum hubeiense</name>
    <dbReference type="NCBI Taxonomy" id="595255"/>
    <lineage>
        <taxon>Eukaryota</taxon>
        <taxon>Fungi</taxon>
        <taxon>Dikarya</taxon>
        <taxon>Ascomycota</taxon>
        <taxon>Pezizomycotina</taxon>
        <taxon>Sordariomycetes</taxon>
        <taxon>Hypocreomycetidae</taxon>
        <taxon>Hypocreales</taxon>
        <taxon>Nectriaceae</taxon>
        <taxon>Cylindrodendrum</taxon>
    </lineage>
</organism>
<dbReference type="Gene3D" id="3.90.180.10">
    <property type="entry name" value="Medium-chain alcohol dehydrogenases, catalytic domain"/>
    <property type="match status" value="1"/>
</dbReference>
<evidence type="ECO:0000259" key="1">
    <source>
        <dbReference type="SMART" id="SM00829"/>
    </source>
</evidence>
<dbReference type="Pfam" id="PF13602">
    <property type="entry name" value="ADH_zinc_N_2"/>
    <property type="match status" value="1"/>
</dbReference>
<name>A0A9P5LJZ7_9HYPO</name>
<evidence type="ECO:0000313" key="2">
    <source>
        <dbReference type="EMBL" id="KAF7553712.1"/>
    </source>
</evidence>
<reference evidence="2" key="1">
    <citation type="submission" date="2020-03" db="EMBL/GenBank/DDBJ databases">
        <title>Draft Genome Sequence of Cylindrodendrum hubeiense.</title>
        <authorList>
            <person name="Buettner E."/>
            <person name="Kellner H."/>
        </authorList>
    </citation>
    <scope>NUCLEOTIDE SEQUENCE</scope>
    <source>
        <strain evidence="2">IHI 201604</strain>
    </source>
</reference>
<dbReference type="CDD" id="cd08267">
    <property type="entry name" value="MDR1"/>
    <property type="match status" value="1"/>
</dbReference>
<dbReference type="Pfam" id="PF08240">
    <property type="entry name" value="ADH_N"/>
    <property type="match status" value="1"/>
</dbReference>
<dbReference type="GO" id="GO:0005739">
    <property type="term" value="C:mitochondrion"/>
    <property type="evidence" value="ECO:0007669"/>
    <property type="project" value="TreeGrafter"/>
</dbReference>
<evidence type="ECO:0000313" key="3">
    <source>
        <dbReference type="Proteomes" id="UP000722485"/>
    </source>
</evidence>
<protein>
    <recommendedName>
        <fullName evidence="1">Enoyl reductase (ER) domain-containing protein</fullName>
    </recommendedName>
</protein>
<dbReference type="EMBL" id="JAANBB010000042">
    <property type="protein sequence ID" value="KAF7553712.1"/>
    <property type="molecule type" value="Genomic_DNA"/>
</dbReference>
<dbReference type="SUPFAM" id="SSF51735">
    <property type="entry name" value="NAD(P)-binding Rossmann-fold domains"/>
    <property type="match status" value="1"/>
</dbReference>
<dbReference type="SUPFAM" id="SSF50129">
    <property type="entry name" value="GroES-like"/>
    <property type="match status" value="1"/>
</dbReference>
<dbReference type="AlphaFoldDB" id="A0A9P5LJZ7"/>
<sequence length="343" mass="36659">MAAEKDTGSSLPEHMRGWRFTAPGPVEQSFKLLEDIPTPAKNLNNGEILIRVAWTSINPADYKVPEMGFMARAMLSFPTTAGMDLSGHVLSVAADVSDIDVGDAVFARINPFRREGALSEYVVVPREGYAKLPVGCPLDKAAGAPTVALTAYQCIAPYVKAGDQVFINGGSGGTGTFGIQIAKALGCYVITSCSTGKIELCQKLGADEIIDYKTEDVLQKLTEKGPVLSLVVDNVGDHPADLYTSSDKFLLPEGTFALIAGSPTNIFKGALLPRFLGGGNRKFVFVLTKDNHEQLSIISDWMGSGEVETIIDSTYEFEEALDAFKHLKEGSSAGKVVIAVTDD</sequence>
<dbReference type="InterPro" id="IPR050700">
    <property type="entry name" value="YIM1/Zinc_Alcohol_DH_Fams"/>
</dbReference>
<dbReference type="SMART" id="SM00829">
    <property type="entry name" value="PKS_ER"/>
    <property type="match status" value="1"/>
</dbReference>
<comment type="caution">
    <text evidence="2">The sequence shown here is derived from an EMBL/GenBank/DDBJ whole genome shotgun (WGS) entry which is preliminary data.</text>
</comment>
<gene>
    <name evidence="2" type="ORF">G7Z17_g3463</name>
</gene>
<dbReference type="InterPro" id="IPR013154">
    <property type="entry name" value="ADH-like_N"/>
</dbReference>
<dbReference type="PANTHER" id="PTHR11695:SF294">
    <property type="entry name" value="RETICULON-4-INTERACTING PROTEIN 1, MITOCHONDRIAL"/>
    <property type="match status" value="1"/>
</dbReference>
<dbReference type="InterPro" id="IPR011032">
    <property type="entry name" value="GroES-like_sf"/>
</dbReference>
<proteinExistence type="predicted"/>
<dbReference type="InterPro" id="IPR036291">
    <property type="entry name" value="NAD(P)-bd_dom_sf"/>
</dbReference>
<feature type="domain" description="Enoyl reductase (ER)" evidence="1">
    <location>
        <begin position="24"/>
        <end position="338"/>
    </location>
</feature>
<accession>A0A9P5LJZ7</accession>
<dbReference type="Proteomes" id="UP000722485">
    <property type="component" value="Unassembled WGS sequence"/>
</dbReference>
<dbReference type="OrthoDB" id="201656at2759"/>
<keyword evidence="3" id="KW-1185">Reference proteome</keyword>
<dbReference type="GO" id="GO:0016491">
    <property type="term" value="F:oxidoreductase activity"/>
    <property type="evidence" value="ECO:0007669"/>
    <property type="project" value="InterPro"/>
</dbReference>
<dbReference type="Gene3D" id="3.40.50.720">
    <property type="entry name" value="NAD(P)-binding Rossmann-like Domain"/>
    <property type="match status" value="1"/>
</dbReference>
<dbReference type="PANTHER" id="PTHR11695">
    <property type="entry name" value="ALCOHOL DEHYDROGENASE RELATED"/>
    <property type="match status" value="1"/>
</dbReference>